<gene>
    <name evidence="7" type="ORF">QR46_0793</name>
</gene>
<dbReference type="InterPro" id="IPR004345">
    <property type="entry name" value="TB2_DP1_HVA22"/>
</dbReference>
<keyword evidence="3" id="KW-0812">Transmembrane</keyword>
<evidence type="ECO:0000256" key="6">
    <source>
        <dbReference type="RuleBase" id="RU362006"/>
    </source>
</evidence>
<sequence length="148" mass="17027">MDLSSVVRATRGLIFLAVPAYKSYCLLRLVHNESQEEEEMPTDLAARIQDASAFWIALALSMATEYVLDQFFMWVPCYELFKSAYFYWLGQHDFSCALLLYRVFICPPLQESYEKIQKKITSPFEALEWVRTEVAKKVTKFAPSGGTA</sequence>
<evidence type="ECO:0000256" key="5">
    <source>
        <dbReference type="ARBA" id="ARBA00023136"/>
    </source>
</evidence>
<organism evidence="7 8">
    <name type="scientific">Giardia duodenalis assemblage B</name>
    <dbReference type="NCBI Taxonomy" id="1394984"/>
    <lineage>
        <taxon>Eukaryota</taxon>
        <taxon>Metamonada</taxon>
        <taxon>Diplomonadida</taxon>
        <taxon>Hexamitidae</taxon>
        <taxon>Giardiinae</taxon>
        <taxon>Giardia</taxon>
    </lineage>
</organism>
<dbReference type="PANTHER" id="PTHR12300">
    <property type="entry name" value="HVA22-LIKE PROTEINS"/>
    <property type="match status" value="1"/>
</dbReference>
<dbReference type="GO" id="GO:0016020">
    <property type="term" value="C:membrane"/>
    <property type="evidence" value="ECO:0007669"/>
    <property type="project" value="UniProtKB-SubCell"/>
</dbReference>
<comment type="subcellular location">
    <subcellularLocation>
        <location evidence="1 6">Membrane</location>
        <topology evidence="1 6">Multi-pass membrane protein</topology>
    </subcellularLocation>
</comment>
<dbReference type="PANTHER" id="PTHR12300:SF161">
    <property type="entry name" value="RECEPTOR EXPRESSION-ENHANCING PROTEIN"/>
    <property type="match status" value="1"/>
</dbReference>
<keyword evidence="4" id="KW-1133">Transmembrane helix</keyword>
<evidence type="ECO:0000256" key="2">
    <source>
        <dbReference type="ARBA" id="ARBA00008573"/>
    </source>
</evidence>
<protein>
    <submittedName>
        <fullName evidence="7">Putative TB2/DP1/ HVA22 family protein</fullName>
    </submittedName>
</protein>
<proteinExistence type="inferred from homology"/>
<evidence type="ECO:0000256" key="1">
    <source>
        <dbReference type="ARBA" id="ARBA00004141"/>
    </source>
</evidence>
<reference evidence="7 8" key="1">
    <citation type="journal article" date="2015" name="Mol. Biochem. Parasitol.">
        <title>Identification of polymorphic genes for use in assemblage B genotyping assays through comparative genomics of multiple assemblage B Giardia duodenalis isolates.</title>
        <authorList>
            <person name="Wielinga C."/>
            <person name="Thompson R.C."/>
            <person name="Monis P."/>
            <person name="Ryan U."/>
        </authorList>
    </citation>
    <scope>NUCLEOTIDE SEQUENCE [LARGE SCALE GENOMIC DNA]</scope>
    <source>
        <strain evidence="7 8">BAH15c1</strain>
    </source>
</reference>
<dbReference type="Pfam" id="PF03134">
    <property type="entry name" value="TB2_DP1_HVA22"/>
    <property type="match status" value="1"/>
</dbReference>
<dbReference type="OrthoDB" id="434647at2759"/>
<comment type="similarity">
    <text evidence="2 6">Belongs to the DP1 family.</text>
</comment>
<comment type="caution">
    <text evidence="7">The sequence shown here is derived from an EMBL/GenBank/DDBJ whole genome shotgun (WGS) entry which is preliminary data.</text>
</comment>
<evidence type="ECO:0000256" key="3">
    <source>
        <dbReference type="ARBA" id="ARBA00022692"/>
    </source>
</evidence>
<name>A0A132NYL2_GIAIN</name>
<evidence type="ECO:0000313" key="8">
    <source>
        <dbReference type="Proteomes" id="UP000070089"/>
    </source>
</evidence>
<evidence type="ECO:0000256" key="4">
    <source>
        <dbReference type="ARBA" id="ARBA00022989"/>
    </source>
</evidence>
<keyword evidence="5" id="KW-0472">Membrane</keyword>
<dbReference type="VEuPathDB" id="GiardiaDB:QR46_0793"/>
<accession>A0A132NYL2</accession>
<dbReference type="EMBL" id="JXTI01000013">
    <property type="protein sequence ID" value="KWX15169.1"/>
    <property type="molecule type" value="Genomic_DNA"/>
</dbReference>
<dbReference type="AlphaFoldDB" id="A0A132NYL2"/>
<evidence type="ECO:0000313" key="7">
    <source>
        <dbReference type="EMBL" id="KWX15169.1"/>
    </source>
</evidence>
<dbReference type="Proteomes" id="UP000070089">
    <property type="component" value="Unassembled WGS sequence"/>
</dbReference>